<evidence type="ECO:0000256" key="2">
    <source>
        <dbReference type="ARBA" id="ARBA00019992"/>
    </source>
</evidence>
<dbReference type="SUPFAM" id="SSF48452">
    <property type="entry name" value="TPR-like"/>
    <property type="match status" value="1"/>
</dbReference>
<dbReference type="InterPro" id="IPR033891">
    <property type="entry name" value="TTC38"/>
</dbReference>
<dbReference type="EMBL" id="FOAS01000010">
    <property type="protein sequence ID" value="SEL27897.1"/>
    <property type="molecule type" value="Genomic_DNA"/>
</dbReference>
<gene>
    <name evidence="5" type="ORF">SAMN05216214_11041</name>
</gene>
<proteinExistence type="inferred from homology"/>
<dbReference type="PANTHER" id="PTHR16263:SF4">
    <property type="entry name" value="TETRATRICOPEPTIDE REPEAT PROTEIN 38"/>
    <property type="match status" value="1"/>
</dbReference>
<keyword evidence="3" id="KW-0677">Repeat</keyword>
<dbReference type="STRING" id="1429083.GCA_001885685_01827"/>
<dbReference type="AlphaFoldDB" id="A0A1H7NYG3"/>
<protein>
    <recommendedName>
        <fullName evidence="2">Tetratricopeptide repeat protein 38</fullName>
    </recommendedName>
</protein>
<keyword evidence="6" id="KW-1185">Reference proteome</keyword>
<dbReference type="InterPro" id="IPR011990">
    <property type="entry name" value="TPR-like_helical_dom_sf"/>
</dbReference>
<evidence type="ECO:0000313" key="6">
    <source>
        <dbReference type="Proteomes" id="UP000185766"/>
    </source>
</evidence>
<comment type="similarity">
    <text evidence="1">Belongs to the TTC38 family.</text>
</comment>
<evidence type="ECO:0000313" key="5">
    <source>
        <dbReference type="EMBL" id="SEL27897.1"/>
    </source>
</evidence>
<dbReference type="Pfam" id="PF14559">
    <property type="entry name" value="TPR_19"/>
    <property type="match status" value="1"/>
</dbReference>
<evidence type="ECO:0000256" key="3">
    <source>
        <dbReference type="ARBA" id="ARBA00022737"/>
    </source>
</evidence>
<dbReference type="RefSeq" id="WP_074868333.1">
    <property type="nucleotide sequence ID" value="NZ_FOAS01000010.1"/>
</dbReference>
<evidence type="ECO:0000256" key="4">
    <source>
        <dbReference type="ARBA" id="ARBA00022803"/>
    </source>
</evidence>
<reference evidence="5 6" key="1">
    <citation type="submission" date="2016-10" db="EMBL/GenBank/DDBJ databases">
        <authorList>
            <person name="de Groot N.N."/>
        </authorList>
    </citation>
    <scope>NUCLEOTIDE SEQUENCE [LARGE SCALE GENOMIC DNA]</scope>
    <source>
        <strain evidence="5 6">JCM 19513</strain>
    </source>
</reference>
<accession>A0A1H7NYG3</accession>
<sequence>MNLISFSADYGLSAVCPQLTECFLAMQPLPAQHQLGSYEVRQYHAALSAVELLTLNEYKSNLAALRELDSVFSSAQAPGLYRWVLPALKHWCKLDLAQACRLFTEHLSEYPADTAVLFMLHQCQFFAGRTHELPKSITPACNQPPTTSPFLSHHLAIQAFAWVEARRYIDARELAENALAIDPRNVYAIHAMAHALHEQGAFSQVRDFLQDCKAIWQDHAAMGMHVGWHLAMAYYECQQEQQAYVAFQDFYAMKPSFFAKQDLDAVGFLWRARLQHPKLHTCLAPLWDDLAISWLGSIGASTSYLHRIHAALAFTATEQPKLIEKLLSECDEMGFDTLTHRTGILVLKGLLEFALDNPVACQRALRSSRPYWDLLGGSHAQRELLDITLNACDTHLAATA</sequence>
<dbReference type="Gene3D" id="1.25.40.10">
    <property type="entry name" value="Tetratricopeptide repeat domain"/>
    <property type="match status" value="1"/>
</dbReference>
<dbReference type="Proteomes" id="UP000185766">
    <property type="component" value="Unassembled WGS sequence"/>
</dbReference>
<organism evidence="5 6">
    <name type="scientific">Atopomonas hussainii</name>
    <dbReference type="NCBI Taxonomy" id="1429083"/>
    <lineage>
        <taxon>Bacteria</taxon>
        <taxon>Pseudomonadati</taxon>
        <taxon>Pseudomonadota</taxon>
        <taxon>Gammaproteobacteria</taxon>
        <taxon>Pseudomonadales</taxon>
        <taxon>Pseudomonadaceae</taxon>
        <taxon>Atopomonas</taxon>
    </lineage>
</organism>
<dbReference type="PANTHER" id="PTHR16263">
    <property type="entry name" value="TETRATRICOPEPTIDE REPEAT PROTEIN 38"/>
    <property type="match status" value="1"/>
</dbReference>
<evidence type="ECO:0000256" key="1">
    <source>
        <dbReference type="ARBA" id="ARBA00005857"/>
    </source>
</evidence>
<keyword evidence="4" id="KW-0802">TPR repeat</keyword>
<name>A0A1H7NYG3_9GAMM</name>